<dbReference type="EMBL" id="WKKY01001297">
    <property type="protein sequence ID" value="MSE22598.1"/>
    <property type="molecule type" value="Genomic_DNA"/>
</dbReference>
<dbReference type="GO" id="GO:0005886">
    <property type="term" value="C:plasma membrane"/>
    <property type="evidence" value="ECO:0007669"/>
    <property type="project" value="UniProtKB-SubCell"/>
</dbReference>
<dbReference type="Pfam" id="PF00953">
    <property type="entry name" value="Glycos_transf_4"/>
    <property type="match status" value="1"/>
</dbReference>
<dbReference type="Proteomes" id="UP000491237">
    <property type="component" value="Unassembled WGS sequence"/>
</dbReference>
<comment type="caution">
    <text evidence="9">The sequence shown here is derived from an EMBL/GenBank/DDBJ whole genome shotgun (WGS) entry which is preliminary data.</text>
</comment>
<dbReference type="GO" id="GO:0046872">
    <property type="term" value="F:metal ion binding"/>
    <property type="evidence" value="ECO:0007669"/>
    <property type="project" value="UniProtKB-KW"/>
</dbReference>
<keyword evidence="6 8" id="KW-0472">Membrane</keyword>
<feature type="transmembrane region" description="Helical" evidence="8">
    <location>
        <begin position="79"/>
        <end position="104"/>
    </location>
</feature>
<dbReference type="AlphaFoldDB" id="A0A844EPL1"/>
<evidence type="ECO:0000256" key="8">
    <source>
        <dbReference type="SAM" id="Phobius"/>
    </source>
</evidence>
<keyword evidence="7" id="KW-0460">Magnesium</keyword>
<evidence type="ECO:0000256" key="3">
    <source>
        <dbReference type="ARBA" id="ARBA00022679"/>
    </source>
</evidence>
<evidence type="ECO:0000256" key="4">
    <source>
        <dbReference type="ARBA" id="ARBA00022692"/>
    </source>
</evidence>
<comment type="cofactor">
    <cofactor evidence="7">
        <name>Mg(2+)</name>
        <dbReference type="ChEBI" id="CHEBI:18420"/>
    </cofactor>
</comment>
<feature type="non-terminal residue" evidence="9">
    <location>
        <position position="1"/>
    </location>
</feature>
<keyword evidence="3 9" id="KW-0808">Transferase</keyword>
<dbReference type="GO" id="GO:0044038">
    <property type="term" value="P:cell wall macromolecule biosynthetic process"/>
    <property type="evidence" value="ECO:0007669"/>
    <property type="project" value="TreeGrafter"/>
</dbReference>
<dbReference type="GO" id="GO:0009103">
    <property type="term" value="P:lipopolysaccharide biosynthetic process"/>
    <property type="evidence" value="ECO:0007669"/>
    <property type="project" value="TreeGrafter"/>
</dbReference>
<evidence type="ECO:0000313" key="10">
    <source>
        <dbReference type="Proteomes" id="UP000491237"/>
    </source>
</evidence>
<keyword evidence="4 8" id="KW-0812">Transmembrane</keyword>
<feature type="binding site" evidence="7">
    <location>
        <position position="13"/>
    </location>
    <ligand>
        <name>Mg(2+)</name>
        <dbReference type="ChEBI" id="CHEBI:18420"/>
    </ligand>
</feature>
<dbReference type="GO" id="GO:0071555">
    <property type="term" value="P:cell wall organization"/>
    <property type="evidence" value="ECO:0007669"/>
    <property type="project" value="TreeGrafter"/>
</dbReference>
<reference evidence="9 10" key="1">
    <citation type="submission" date="2019-11" db="EMBL/GenBank/DDBJ databases">
        <title>Draft Genome Sequence of Plant Growth-Promoting Rhizosphere-Associated Bacteria.</title>
        <authorList>
            <person name="Vasilyev I.Y."/>
            <person name="Radchenko V."/>
            <person name="Ilnitskaya E.V."/>
        </authorList>
    </citation>
    <scope>NUCLEOTIDE SEQUENCE [LARGE SCALE GENOMIC DNA]</scope>
    <source>
        <strain evidence="9 10">VRA_07sq_f</strain>
    </source>
</reference>
<keyword evidence="5 8" id="KW-1133">Transmembrane helix</keyword>
<dbReference type="InterPro" id="IPR000715">
    <property type="entry name" value="Glycosyl_transferase_4"/>
</dbReference>
<feature type="non-terminal residue" evidence="9">
    <location>
        <position position="107"/>
    </location>
</feature>
<comment type="subcellular location">
    <subcellularLocation>
        <location evidence="1">Cell membrane</location>
        <topology evidence="1">Multi-pass membrane protein</topology>
    </subcellularLocation>
</comment>
<evidence type="ECO:0000313" key="9">
    <source>
        <dbReference type="EMBL" id="MSE22598.1"/>
    </source>
</evidence>
<feature type="binding site" evidence="7">
    <location>
        <position position="76"/>
    </location>
    <ligand>
        <name>Mg(2+)</name>
        <dbReference type="ChEBI" id="CHEBI:18420"/>
    </ligand>
</feature>
<proteinExistence type="predicted"/>
<dbReference type="GO" id="GO:0016780">
    <property type="term" value="F:phosphotransferase activity, for other substituted phosphate groups"/>
    <property type="evidence" value="ECO:0007669"/>
    <property type="project" value="InterPro"/>
</dbReference>
<evidence type="ECO:0000256" key="1">
    <source>
        <dbReference type="ARBA" id="ARBA00004651"/>
    </source>
</evidence>
<accession>A0A844EPL1</accession>
<sequence length="107" mass="11563">TWIWILAITNAVNLIDGLDGLATGVAIIALTTMGITAMFFLNVGNIFVAIMIFTLVAACIGFLPYNFFPARIYLGDTGALFIGFMMSVFSLFGLKNATFITLLIPVM</sequence>
<evidence type="ECO:0000256" key="2">
    <source>
        <dbReference type="ARBA" id="ARBA00022475"/>
    </source>
</evidence>
<gene>
    <name evidence="9" type="ORF">GKC44_15485</name>
</gene>
<dbReference type="PANTHER" id="PTHR22926:SF3">
    <property type="entry name" value="UNDECAPRENYL-PHOSPHATE ALPHA-N-ACETYLGLUCOSAMINYL 1-PHOSPHATE TRANSFERASE"/>
    <property type="match status" value="1"/>
</dbReference>
<protein>
    <submittedName>
        <fullName evidence="9">Undecaprenyl/decaprenyl-phosphate alpha-N-acetylglucosaminyl 1-phosphate transferase</fullName>
    </submittedName>
</protein>
<dbReference type="PANTHER" id="PTHR22926">
    <property type="entry name" value="PHOSPHO-N-ACETYLMURAMOYL-PENTAPEPTIDE-TRANSFERASE"/>
    <property type="match status" value="1"/>
</dbReference>
<evidence type="ECO:0000256" key="7">
    <source>
        <dbReference type="PIRSR" id="PIRSR600715-1"/>
    </source>
</evidence>
<evidence type="ECO:0000256" key="5">
    <source>
        <dbReference type="ARBA" id="ARBA00022989"/>
    </source>
</evidence>
<keyword evidence="7" id="KW-0479">Metal-binding</keyword>
<dbReference type="PROSITE" id="PS01348">
    <property type="entry name" value="MRAY_2"/>
    <property type="match status" value="1"/>
</dbReference>
<keyword evidence="2" id="KW-1003">Cell membrane</keyword>
<feature type="transmembrane region" description="Helical" evidence="8">
    <location>
        <begin position="46"/>
        <end position="67"/>
    </location>
</feature>
<dbReference type="InterPro" id="IPR018480">
    <property type="entry name" value="PNAcMuramoyl-5peptid_Trfase_CS"/>
</dbReference>
<dbReference type="CDD" id="cd06853">
    <property type="entry name" value="GT_WecA_like"/>
    <property type="match status" value="1"/>
</dbReference>
<name>A0A844EPL1_9LACO</name>
<evidence type="ECO:0000256" key="6">
    <source>
        <dbReference type="ARBA" id="ARBA00023136"/>
    </source>
</evidence>
<organism evidence="9 10">
    <name type="scientific">Lentilactobacillus parabuchneri</name>
    <dbReference type="NCBI Taxonomy" id="152331"/>
    <lineage>
        <taxon>Bacteria</taxon>
        <taxon>Bacillati</taxon>
        <taxon>Bacillota</taxon>
        <taxon>Bacilli</taxon>
        <taxon>Lactobacillales</taxon>
        <taxon>Lactobacillaceae</taxon>
        <taxon>Lentilactobacillus</taxon>
    </lineage>
</organism>
<feature type="transmembrane region" description="Helical" evidence="8">
    <location>
        <begin position="20"/>
        <end position="41"/>
    </location>
</feature>